<keyword evidence="11" id="KW-1185">Reference proteome</keyword>
<evidence type="ECO:0000256" key="9">
    <source>
        <dbReference type="SAM" id="Phobius"/>
    </source>
</evidence>
<dbReference type="Pfam" id="PF04191">
    <property type="entry name" value="PEMT"/>
    <property type="match status" value="1"/>
</dbReference>
<name>A0A9N8D6K6_9STRA</name>
<accession>A0A9N8D6K6</accession>
<keyword evidence="4 9" id="KW-1133">Transmembrane helix</keyword>
<dbReference type="OrthoDB" id="422086at2759"/>
<dbReference type="EMBL" id="CAICTM010000018">
    <property type="protein sequence ID" value="CAB9497358.1"/>
    <property type="molecule type" value="Genomic_DNA"/>
</dbReference>
<sequence>MTSETLDKSKDDSMERPLSPGEIVGLFALVLTMYPVCLGSIFFAGAYIHSYPDSPPLWYGFWASIGGLTTVGLVSVALLLDCPRLVRQRMAKTMAGKTESSSEQLFHKLTSAVFLSAMLGMGYEGVGRRDSFPHKLVWVALAVYASSMMWIIYVFRSNKYAARIVFVQKGQQLISTGPYAIVRHPMYMGIIPMCLSLPLIVGSVWPVIPMALCAVFTGIRTYDEEEFLVRTFGDEYLDYRKKVPYRMIPLVF</sequence>
<reference evidence="10" key="1">
    <citation type="submission" date="2020-06" db="EMBL/GenBank/DDBJ databases">
        <authorList>
            <consortium name="Plant Systems Biology data submission"/>
        </authorList>
    </citation>
    <scope>NUCLEOTIDE SEQUENCE</scope>
    <source>
        <strain evidence="10">D6</strain>
    </source>
</reference>
<dbReference type="Proteomes" id="UP001153069">
    <property type="component" value="Unassembled WGS sequence"/>
</dbReference>
<proteinExistence type="predicted"/>
<protein>
    <submittedName>
        <fullName evidence="10">Isoprenylcysteine carboxyl methyltransferase</fullName>
    </submittedName>
</protein>
<evidence type="ECO:0000256" key="6">
    <source>
        <dbReference type="ARBA" id="ARBA00023136"/>
    </source>
</evidence>
<keyword evidence="5" id="KW-0443">Lipid metabolism</keyword>
<dbReference type="GO" id="GO:0008654">
    <property type="term" value="P:phospholipid biosynthetic process"/>
    <property type="evidence" value="ECO:0007669"/>
    <property type="project" value="UniProtKB-KW"/>
</dbReference>
<dbReference type="Gene3D" id="1.20.120.1630">
    <property type="match status" value="1"/>
</dbReference>
<evidence type="ECO:0000256" key="5">
    <source>
        <dbReference type="ARBA" id="ARBA00023098"/>
    </source>
</evidence>
<dbReference type="PANTHER" id="PTHR43847">
    <property type="entry name" value="BLL3993 PROTEIN"/>
    <property type="match status" value="1"/>
</dbReference>
<feature type="transmembrane region" description="Helical" evidence="9">
    <location>
        <begin position="23"/>
        <end position="48"/>
    </location>
</feature>
<keyword evidence="8" id="KW-1208">Phospholipid metabolism</keyword>
<evidence type="ECO:0000313" key="10">
    <source>
        <dbReference type="EMBL" id="CAB9497358.1"/>
    </source>
</evidence>
<dbReference type="InterPro" id="IPR007318">
    <property type="entry name" value="Phopholipid_MeTrfase"/>
</dbReference>
<evidence type="ECO:0000256" key="3">
    <source>
        <dbReference type="ARBA" id="ARBA00022692"/>
    </source>
</evidence>
<keyword evidence="10" id="KW-0489">Methyltransferase</keyword>
<organism evidence="10 11">
    <name type="scientific">Seminavis robusta</name>
    <dbReference type="NCBI Taxonomy" id="568900"/>
    <lineage>
        <taxon>Eukaryota</taxon>
        <taxon>Sar</taxon>
        <taxon>Stramenopiles</taxon>
        <taxon>Ochrophyta</taxon>
        <taxon>Bacillariophyta</taxon>
        <taxon>Bacillariophyceae</taxon>
        <taxon>Bacillariophycidae</taxon>
        <taxon>Naviculales</taxon>
        <taxon>Naviculaceae</taxon>
        <taxon>Seminavis</taxon>
    </lineage>
</organism>
<keyword evidence="10" id="KW-0808">Transferase</keyword>
<keyword evidence="7" id="KW-0594">Phospholipid biosynthesis</keyword>
<feature type="transmembrane region" description="Helical" evidence="9">
    <location>
        <begin position="135"/>
        <end position="155"/>
    </location>
</feature>
<keyword evidence="3 9" id="KW-0812">Transmembrane</keyword>
<evidence type="ECO:0000313" key="11">
    <source>
        <dbReference type="Proteomes" id="UP001153069"/>
    </source>
</evidence>
<dbReference type="AlphaFoldDB" id="A0A9N8D6K6"/>
<dbReference type="InterPro" id="IPR052527">
    <property type="entry name" value="Metal_cation-efflux_comp"/>
</dbReference>
<comment type="subcellular location">
    <subcellularLocation>
        <location evidence="1">Endomembrane system</location>
        <topology evidence="1">Multi-pass membrane protein</topology>
    </subcellularLocation>
</comment>
<keyword evidence="2" id="KW-0444">Lipid biosynthesis</keyword>
<gene>
    <name evidence="10" type="ORF">SEMRO_18_G013090.1</name>
</gene>
<evidence type="ECO:0000256" key="7">
    <source>
        <dbReference type="ARBA" id="ARBA00023209"/>
    </source>
</evidence>
<evidence type="ECO:0000256" key="2">
    <source>
        <dbReference type="ARBA" id="ARBA00022516"/>
    </source>
</evidence>
<evidence type="ECO:0000256" key="8">
    <source>
        <dbReference type="ARBA" id="ARBA00023264"/>
    </source>
</evidence>
<comment type="caution">
    <text evidence="10">The sequence shown here is derived from an EMBL/GenBank/DDBJ whole genome shotgun (WGS) entry which is preliminary data.</text>
</comment>
<evidence type="ECO:0000256" key="1">
    <source>
        <dbReference type="ARBA" id="ARBA00004127"/>
    </source>
</evidence>
<dbReference type="GO" id="GO:0012505">
    <property type="term" value="C:endomembrane system"/>
    <property type="evidence" value="ECO:0007669"/>
    <property type="project" value="UniProtKB-SubCell"/>
</dbReference>
<keyword evidence="6 9" id="KW-0472">Membrane</keyword>
<feature type="transmembrane region" description="Helical" evidence="9">
    <location>
        <begin position="60"/>
        <end position="80"/>
    </location>
</feature>
<evidence type="ECO:0000256" key="4">
    <source>
        <dbReference type="ARBA" id="ARBA00022989"/>
    </source>
</evidence>
<feature type="transmembrane region" description="Helical" evidence="9">
    <location>
        <begin position="193"/>
        <end position="219"/>
    </location>
</feature>
<dbReference type="GO" id="GO:0032259">
    <property type="term" value="P:methylation"/>
    <property type="evidence" value="ECO:0007669"/>
    <property type="project" value="UniProtKB-KW"/>
</dbReference>
<dbReference type="PANTHER" id="PTHR43847:SF1">
    <property type="entry name" value="BLL3993 PROTEIN"/>
    <property type="match status" value="1"/>
</dbReference>
<dbReference type="GO" id="GO:0008168">
    <property type="term" value="F:methyltransferase activity"/>
    <property type="evidence" value="ECO:0007669"/>
    <property type="project" value="UniProtKB-KW"/>
</dbReference>